<dbReference type="InterPro" id="IPR028082">
    <property type="entry name" value="Peripla_BP_I"/>
</dbReference>
<dbReference type="SUPFAM" id="SSF47413">
    <property type="entry name" value="lambda repressor-like DNA-binding domains"/>
    <property type="match status" value="1"/>
</dbReference>
<evidence type="ECO:0000256" key="2">
    <source>
        <dbReference type="ARBA" id="ARBA00023125"/>
    </source>
</evidence>
<dbReference type="CDD" id="cd01574">
    <property type="entry name" value="PBP1_LacI"/>
    <property type="match status" value="1"/>
</dbReference>
<dbReference type="SUPFAM" id="SSF53822">
    <property type="entry name" value="Periplasmic binding protein-like I"/>
    <property type="match status" value="1"/>
</dbReference>
<gene>
    <name evidence="5" type="ORF">NB037_19075</name>
</gene>
<comment type="caution">
    <text evidence="5">The sequence shown here is derived from an EMBL/GenBank/DDBJ whole genome shotgun (WGS) entry which is preliminary data.</text>
</comment>
<evidence type="ECO:0000259" key="4">
    <source>
        <dbReference type="PROSITE" id="PS50932"/>
    </source>
</evidence>
<organism evidence="5 6">
    <name type="scientific">Rathayibacter rubneri</name>
    <dbReference type="NCBI Taxonomy" id="2950106"/>
    <lineage>
        <taxon>Bacteria</taxon>
        <taxon>Bacillati</taxon>
        <taxon>Actinomycetota</taxon>
        <taxon>Actinomycetes</taxon>
        <taxon>Micrococcales</taxon>
        <taxon>Microbacteriaceae</taxon>
        <taxon>Rathayibacter</taxon>
    </lineage>
</organism>
<evidence type="ECO:0000313" key="6">
    <source>
        <dbReference type="Proteomes" id="UP001155240"/>
    </source>
</evidence>
<dbReference type="PROSITE" id="PS50932">
    <property type="entry name" value="HTH_LACI_2"/>
    <property type="match status" value="1"/>
</dbReference>
<evidence type="ECO:0000313" key="5">
    <source>
        <dbReference type="EMBL" id="MCM6764518.1"/>
    </source>
</evidence>
<evidence type="ECO:0000256" key="3">
    <source>
        <dbReference type="ARBA" id="ARBA00023163"/>
    </source>
</evidence>
<dbReference type="RefSeq" id="WP_251948591.1">
    <property type="nucleotide sequence ID" value="NZ_JAMRYM010000179.1"/>
</dbReference>
<dbReference type="InterPro" id="IPR010982">
    <property type="entry name" value="Lambda_DNA-bd_dom_sf"/>
</dbReference>
<keyword evidence="6" id="KW-1185">Reference proteome</keyword>
<dbReference type="GO" id="GO:0000976">
    <property type="term" value="F:transcription cis-regulatory region binding"/>
    <property type="evidence" value="ECO:0007669"/>
    <property type="project" value="TreeGrafter"/>
</dbReference>
<protein>
    <submittedName>
        <fullName evidence="5">Substrate-binding domain-containing protein</fullName>
    </submittedName>
</protein>
<feature type="domain" description="HTH lacI-type" evidence="4">
    <location>
        <begin position="11"/>
        <end position="64"/>
    </location>
</feature>
<dbReference type="Gene3D" id="3.40.50.2300">
    <property type="match status" value="2"/>
</dbReference>
<accession>A0A9X2IVG8</accession>
<reference evidence="5" key="1">
    <citation type="submission" date="2022-06" db="EMBL/GenBank/DDBJ databases">
        <title>Whole genome shotgun sequencing (WGS) of Rathayibacter sp. ZW T2_19, isolated from stored onions (Allium cepa).</title>
        <authorList>
            <person name="Stoll D.A."/>
            <person name="Huch M."/>
        </authorList>
    </citation>
    <scope>NUCLEOTIDE SEQUENCE</scope>
    <source>
        <strain evidence="5">ZW T2_19</strain>
    </source>
</reference>
<dbReference type="GO" id="GO:0003700">
    <property type="term" value="F:DNA-binding transcription factor activity"/>
    <property type="evidence" value="ECO:0007669"/>
    <property type="project" value="TreeGrafter"/>
</dbReference>
<keyword evidence="2" id="KW-0238">DNA-binding</keyword>
<sequence>MPGDASSRARPSMADVGRRAEVSAQTVSRFFTGGYVAPATRERIESAIAALGYRHNRVARNLRVQSTDTIGFLAMGPLNYGNAELLTGVSRAARATGLSLITALLDTDPGVPSSPEEVRHAVDKLLSFQVDGIIVGTPYEGLDELLDYIATSVPVVTRSEHDNASVDSTSADSFGAGYLGTRHLLELGHRRILHLAGPRDRNEAVERERGYRAALEEAGVPALEVLRCREWDAGSGAEHARMVDPESFTAVSAANDQIALGFLQTMAERGRIAPDDYSIVGVDDMPDSEYFSPPLTTMHLDHQALGETALRMLAERIRTGERQQRTSVSARLVVRRSTGRLADTSLVEQPRPLLIE</sequence>
<dbReference type="InterPro" id="IPR046335">
    <property type="entry name" value="LacI/GalR-like_sensor"/>
</dbReference>
<dbReference type="Proteomes" id="UP001155240">
    <property type="component" value="Unassembled WGS sequence"/>
</dbReference>
<keyword evidence="3" id="KW-0804">Transcription</keyword>
<dbReference type="Gene3D" id="1.10.260.40">
    <property type="entry name" value="lambda repressor-like DNA-binding domains"/>
    <property type="match status" value="1"/>
</dbReference>
<dbReference type="PANTHER" id="PTHR30146:SF109">
    <property type="entry name" value="HTH-TYPE TRANSCRIPTIONAL REGULATOR GALS"/>
    <property type="match status" value="1"/>
</dbReference>
<name>A0A9X2IVG8_9MICO</name>
<dbReference type="InterPro" id="IPR000843">
    <property type="entry name" value="HTH_LacI"/>
</dbReference>
<keyword evidence="1" id="KW-0805">Transcription regulation</keyword>
<proteinExistence type="predicted"/>
<dbReference type="PANTHER" id="PTHR30146">
    <property type="entry name" value="LACI-RELATED TRANSCRIPTIONAL REPRESSOR"/>
    <property type="match status" value="1"/>
</dbReference>
<dbReference type="EMBL" id="JAMRYM010000179">
    <property type="protein sequence ID" value="MCM6764518.1"/>
    <property type="molecule type" value="Genomic_DNA"/>
</dbReference>
<dbReference type="AlphaFoldDB" id="A0A9X2IVG8"/>
<evidence type="ECO:0000256" key="1">
    <source>
        <dbReference type="ARBA" id="ARBA00023015"/>
    </source>
</evidence>
<dbReference type="SMART" id="SM00354">
    <property type="entry name" value="HTH_LACI"/>
    <property type="match status" value="1"/>
</dbReference>
<dbReference type="Pfam" id="PF13377">
    <property type="entry name" value="Peripla_BP_3"/>
    <property type="match status" value="1"/>
</dbReference>
<dbReference type="Pfam" id="PF00356">
    <property type="entry name" value="LacI"/>
    <property type="match status" value="1"/>
</dbReference>
<dbReference type="CDD" id="cd01392">
    <property type="entry name" value="HTH_LacI"/>
    <property type="match status" value="1"/>
</dbReference>